<dbReference type="EMBL" id="CP014782">
    <property type="protein sequence ID" value="AQS36694.1"/>
    <property type="molecule type" value="Genomic_DNA"/>
</dbReference>
<feature type="chain" id="PRO_5012978217" evidence="1">
    <location>
        <begin position="20"/>
        <end position="66"/>
    </location>
</feature>
<keyword evidence="2" id="KW-0449">Lipoprotein</keyword>
<protein>
    <submittedName>
        <fullName evidence="2">YnbE-like lipoprotein</fullName>
    </submittedName>
</protein>
<keyword evidence="1" id="KW-0732">Signal</keyword>
<reference evidence="2 3" key="1">
    <citation type="submission" date="2016-03" db="EMBL/GenBank/DDBJ databases">
        <title>Complete genome sequence of Shewanella psychrophila WP2, a deep sea bacterium isolated from west Pacific sediment.</title>
        <authorList>
            <person name="Xu G."/>
            <person name="Jian H."/>
        </authorList>
    </citation>
    <scope>NUCLEOTIDE SEQUENCE [LARGE SCALE GENOMIC DNA]</scope>
    <source>
        <strain evidence="2 3">WP2</strain>
    </source>
</reference>
<dbReference type="PROSITE" id="PS51257">
    <property type="entry name" value="PROKAR_LIPOPROTEIN"/>
    <property type="match status" value="1"/>
</dbReference>
<feature type="signal peptide" evidence="1">
    <location>
        <begin position="1"/>
        <end position="19"/>
    </location>
</feature>
<dbReference type="KEGG" id="spsw:Sps_01528"/>
<keyword evidence="3" id="KW-1185">Reference proteome</keyword>
<proteinExistence type="predicted"/>
<dbReference type="InterPro" id="IPR025985">
    <property type="entry name" value="YnbE"/>
</dbReference>
<name>A0A1S6HMG3_9GAMM</name>
<sequence>MKRLPILPTTISAMIALLALTGCTPTVKIEPPDKPIVINLNVKIEHEIRIKIDKELDELLTNDELF</sequence>
<accession>A0A1S6HMG3</accession>
<dbReference type="Proteomes" id="UP000189545">
    <property type="component" value="Chromosome"/>
</dbReference>
<dbReference type="AlphaFoldDB" id="A0A1S6HMG3"/>
<dbReference type="OrthoDB" id="9807866at2"/>
<evidence type="ECO:0000256" key="1">
    <source>
        <dbReference type="SAM" id="SignalP"/>
    </source>
</evidence>
<dbReference type="Pfam" id="PF13617">
    <property type="entry name" value="Lipoprotein_19"/>
    <property type="match status" value="1"/>
</dbReference>
<dbReference type="STRING" id="225848.Sps_01528"/>
<gene>
    <name evidence="2" type="ORF">Sps_01528</name>
</gene>
<evidence type="ECO:0000313" key="2">
    <source>
        <dbReference type="EMBL" id="AQS36694.1"/>
    </source>
</evidence>
<organism evidence="2 3">
    <name type="scientific">Shewanella psychrophila</name>
    <dbReference type="NCBI Taxonomy" id="225848"/>
    <lineage>
        <taxon>Bacteria</taxon>
        <taxon>Pseudomonadati</taxon>
        <taxon>Pseudomonadota</taxon>
        <taxon>Gammaproteobacteria</taxon>
        <taxon>Alteromonadales</taxon>
        <taxon>Shewanellaceae</taxon>
        <taxon>Shewanella</taxon>
    </lineage>
</organism>
<evidence type="ECO:0000313" key="3">
    <source>
        <dbReference type="Proteomes" id="UP000189545"/>
    </source>
</evidence>